<evidence type="ECO:0000313" key="4">
    <source>
        <dbReference type="Proteomes" id="UP001139157"/>
    </source>
</evidence>
<evidence type="ECO:0000256" key="1">
    <source>
        <dbReference type="SAM" id="Coils"/>
    </source>
</evidence>
<dbReference type="Proteomes" id="UP001139157">
    <property type="component" value="Unassembled WGS sequence"/>
</dbReference>
<dbReference type="AlphaFoldDB" id="A0A9X2E683"/>
<accession>A0A9X2E683</accession>
<keyword evidence="4" id="KW-1185">Reference proteome</keyword>
<comment type="caution">
    <text evidence="3">The sequence shown here is derived from an EMBL/GenBank/DDBJ whole genome shotgun (WGS) entry which is preliminary data.</text>
</comment>
<reference evidence="3" key="1">
    <citation type="submission" date="2022-06" db="EMBL/GenBank/DDBJ databases">
        <title>Novel species in genus nocardia.</title>
        <authorList>
            <person name="Li F."/>
        </authorList>
    </citation>
    <scope>NUCLEOTIDE SEQUENCE</scope>
    <source>
        <strain evidence="3">CDC141</strain>
    </source>
</reference>
<feature type="coiled-coil region" evidence="1">
    <location>
        <begin position="119"/>
        <end position="231"/>
    </location>
</feature>
<evidence type="ECO:0000313" key="3">
    <source>
        <dbReference type="EMBL" id="MCM6775004.1"/>
    </source>
</evidence>
<feature type="region of interest" description="Disordered" evidence="2">
    <location>
        <begin position="59"/>
        <end position="78"/>
    </location>
</feature>
<feature type="compositionally biased region" description="Low complexity" evidence="2">
    <location>
        <begin position="59"/>
        <end position="74"/>
    </location>
</feature>
<organism evidence="3 4">
    <name type="scientific">Nocardia pulmonis</name>
    <dbReference type="NCBI Taxonomy" id="2951408"/>
    <lineage>
        <taxon>Bacteria</taxon>
        <taxon>Bacillati</taxon>
        <taxon>Actinomycetota</taxon>
        <taxon>Actinomycetes</taxon>
        <taxon>Mycobacteriales</taxon>
        <taxon>Nocardiaceae</taxon>
        <taxon>Nocardia</taxon>
    </lineage>
</organism>
<evidence type="ECO:0000256" key="2">
    <source>
        <dbReference type="SAM" id="MobiDB-lite"/>
    </source>
</evidence>
<proteinExistence type="predicted"/>
<dbReference type="EMBL" id="JAMRXG010000006">
    <property type="protein sequence ID" value="MCM6775004.1"/>
    <property type="molecule type" value="Genomic_DNA"/>
</dbReference>
<sequence length="332" mass="36054">MLKVVPAGHDQHLCAFPGCTRQVVDRTGRPGRPSSFCDNPLHTYSRAYDERRKLDKAAAKAAAKAAESAPEPSSTPVTSGVQALGELIALLPELEGRFAAAVADARDLIADITDPQALAAEVEHLRSEARLQVAQAQAAQARAERQAVLLQAERDDAVLARKLAEGAADEATAERDEAIARAEQITADCEREITEAIGLRDAQLAELLTQLDTATERAARAEAERDAAVRETESAKGWARELQTMLDAELDKGRERVQELHARHAEALAAAHQQVMDMVREMREEHAAEKTTMRIEFKEQQLIMCQQLGLSTPPRPAPSTSGRPATVKDGTI</sequence>
<keyword evidence="1" id="KW-0175">Coiled coil</keyword>
<protein>
    <submittedName>
        <fullName evidence="3">Uncharacterized protein</fullName>
    </submittedName>
</protein>
<gene>
    <name evidence="3" type="ORF">NDR86_16125</name>
</gene>
<feature type="region of interest" description="Disordered" evidence="2">
    <location>
        <begin position="309"/>
        <end position="332"/>
    </location>
</feature>
<dbReference type="RefSeq" id="WP_251912925.1">
    <property type="nucleotide sequence ID" value="NZ_JAMRXG010000006.1"/>
</dbReference>
<name>A0A9X2E683_9NOCA</name>